<protein>
    <submittedName>
        <fullName evidence="2">Uncharacterized protein</fullName>
    </submittedName>
</protein>
<gene>
    <name evidence="2" type="ORF">HDF15_000043</name>
</gene>
<dbReference type="Proteomes" id="UP000584867">
    <property type="component" value="Unassembled WGS sequence"/>
</dbReference>
<accession>A0A7W7ZKU9</accession>
<keyword evidence="1" id="KW-0472">Membrane</keyword>
<proteinExistence type="predicted"/>
<dbReference type="AlphaFoldDB" id="A0A7W7ZKU9"/>
<organism evidence="2 3">
    <name type="scientific">Granulicella mallensis</name>
    <dbReference type="NCBI Taxonomy" id="940614"/>
    <lineage>
        <taxon>Bacteria</taxon>
        <taxon>Pseudomonadati</taxon>
        <taxon>Acidobacteriota</taxon>
        <taxon>Terriglobia</taxon>
        <taxon>Terriglobales</taxon>
        <taxon>Acidobacteriaceae</taxon>
        <taxon>Granulicella</taxon>
    </lineage>
</organism>
<evidence type="ECO:0000313" key="3">
    <source>
        <dbReference type="Proteomes" id="UP000584867"/>
    </source>
</evidence>
<feature type="transmembrane region" description="Helical" evidence="1">
    <location>
        <begin position="114"/>
        <end position="133"/>
    </location>
</feature>
<evidence type="ECO:0000313" key="2">
    <source>
        <dbReference type="EMBL" id="MBB5061718.1"/>
    </source>
</evidence>
<dbReference type="RefSeq" id="WP_184252275.1">
    <property type="nucleotide sequence ID" value="NZ_JACHIO010000001.1"/>
</dbReference>
<evidence type="ECO:0000256" key="1">
    <source>
        <dbReference type="SAM" id="Phobius"/>
    </source>
</evidence>
<keyword evidence="1" id="KW-1133">Transmembrane helix</keyword>
<feature type="transmembrane region" description="Helical" evidence="1">
    <location>
        <begin position="82"/>
        <end position="102"/>
    </location>
</feature>
<sequence length="231" mass="25777">MSFVRKAADRIAGLVVRYASPGSKEWAQAIESELLYIESDWRALGWALSGMRVLFDTQPAPLRTLADLDAEAQKHAERRRHAVNNGWLVTNVPLFVPLVFALESLVDIALGRHIFSNTVLLLGLLLLAPMLYLRSREPNVPDRDDPTGLVRFYVDELSATSSNSLTFWMFVVGASFMVVGFELATGFGWQSVIPLLLLLPALALLLAKHRKNRRRLAQVEALLDTMSNSSF</sequence>
<name>A0A7W7ZKU9_9BACT</name>
<reference evidence="2 3" key="1">
    <citation type="submission" date="2020-08" db="EMBL/GenBank/DDBJ databases">
        <title>Genomic Encyclopedia of Type Strains, Phase IV (KMG-V): Genome sequencing to study the core and pangenomes of soil and plant-associated prokaryotes.</title>
        <authorList>
            <person name="Whitman W."/>
        </authorList>
    </citation>
    <scope>NUCLEOTIDE SEQUENCE [LARGE SCALE GENOMIC DNA]</scope>
    <source>
        <strain evidence="2 3">X5P3</strain>
    </source>
</reference>
<feature type="transmembrane region" description="Helical" evidence="1">
    <location>
        <begin position="187"/>
        <end position="207"/>
    </location>
</feature>
<keyword evidence="1" id="KW-0812">Transmembrane</keyword>
<feature type="transmembrane region" description="Helical" evidence="1">
    <location>
        <begin position="165"/>
        <end position="181"/>
    </location>
</feature>
<comment type="caution">
    <text evidence="2">The sequence shown here is derived from an EMBL/GenBank/DDBJ whole genome shotgun (WGS) entry which is preliminary data.</text>
</comment>
<dbReference type="EMBL" id="JACHIO010000001">
    <property type="protein sequence ID" value="MBB5061718.1"/>
    <property type="molecule type" value="Genomic_DNA"/>
</dbReference>